<dbReference type="AlphaFoldDB" id="A0A6J7R3T0"/>
<protein>
    <submittedName>
        <fullName evidence="3">Unannotated protein</fullName>
    </submittedName>
</protein>
<dbReference type="SMART" id="SM00422">
    <property type="entry name" value="HTH_MERR"/>
    <property type="match status" value="1"/>
</dbReference>
<dbReference type="InterPro" id="IPR000551">
    <property type="entry name" value="MerR-type_HTH_dom"/>
</dbReference>
<keyword evidence="1" id="KW-0238">DNA-binding</keyword>
<evidence type="ECO:0000313" key="3">
    <source>
        <dbReference type="EMBL" id="CAB5022362.1"/>
    </source>
</evidence>
<proteinExistence type="predicted"/>
<reference evidence="3" key="1">
    <citation type="submission" date="2020-05" db="EMBL/GenBank/DDBJ databases">
        <authorList>
            <person name="Chiriac C."/>
            <person name="Salcher M."/>
            <person name="Ghai R."/>
            <person name="Kavagutti S V."/>
        </authorList>
    </citation>
    <scope>NUCLEOTIDE SEQUENCE</scope>
</reference>
<dbReference type="CDD" id="cd00592">
    <property type="entry name" value="HTH_MerR-like"/>
    <property type="match status" value="1"/>
</dbReference>
<dbReference type="GO" id="GO:0003700">
    <property type="term" value="F:DNA-binding transcription factor activity"/>
    <property type="evidence" value="ECO:0007669"/>
    <property type="project" value="InterPro"/>
</dbReference>
<dbReference type="InterPro" id="IPR009061">
    <property type="entry name" value="DNA-bd_dom_put_sf"/>
</dbReference>
<dbReference type="Gene3D" id="1.10.1660.10">
    <property type="match status" value="1"/>
</dbReference>
<organism evidence="3">
    <name type="scientific">freshwater metagenome</name>
    <dbReference type="NCBI Taxonomy" id="449393"/>
    <lineage>
        <taxon>unclassified sequences</taxon>
        <taxon>metagenomes</taxon>
        <taxon>ecological metagenomes</taxon>
    </lineage>
</organism>
<dbReference type="PROSITE" id="PS50937">
    <property type="entry name" value="HTH_MERR_2"/>
    <property type="match status" value="1"/>
</dbReference>
<feature type="domain" description="HTH merR-type" evidence="2">
    <location>
        <begin position="42"/>
        <end position="99"/>
    </location>
</feature>
<dbReference type="InterPro" id="IPR047057">
    <property type="entry name" value="MerR_fam"/>
</dbReference>
<sequence>MNTQPQRVEVVPEHDLQSRPRQGELLGIGDVIAALADDFPEVTISKVRFLETEGLIAPERTSSGYRKFRAVDVDRLRYVLTMQRDHYLPLRVIRDHLDAIDRGLEPPVPVGSLGPRVPDDVTGGRVPFDGQNVQSRPRLRLSRAEMLAETGLDEATLEQLEAAGLVAAHGRHFDADAVVVASTVAQMLSFGLEVRHLRPFRLAAERQAALVHQVVSPMARSRNAETRERAEGAMAELAALSLRLHLTLLRQGLGLDQPSG</sequence>
<accession>A0A6J7R3T0</accession>
<dbReference type="EMBL" id="CAFBOZ010000308">
    <property type="protein sequence ID" value="CAB5022362.1"/>
    <property type="molecule type" value="Genomic_DNA"/>
</dbReference>
<dbReference type="GO" id="GO:0003677">
    <property type="term" value="F:DNA binding"/>
    <property type="evidence" value="ECO:0007669"/>
    <property type="project" value="UniProtKB-KW"/>
</dbReference>
<gene>
    <name evidence="3" type="ORF">UFOPK3992_01789</name>
</gene>
<name>A0A6J7R3T0_9ZZZZ</name>
<dbReference type="Pfam" id="PF13411">
    <property type="entry name" value="MerR_1"/>
    <property type="match status" value="1"/>
</dbReference>
<dbReference type="PANTHER" id="PTHR30204:SF89">
    <property type="entry name" value="HTH MERR-TYPE DOMAIN-CONTAINING PROTEIN"/>
    <property type="match status" value="1"/>
</dbReference>
<dbReference type="PANTHER" id="PTHR30204">
    <property type="entry name" value="REDOX-CYCLING DRUG-SENSING TRANSCRIPTIONAL ACTIVATOR SOXR"/>
    <property type="match status" value="1"/>
</dbReference>
<dbReference type="SUPFAM" id="SSF46955">
    <property type="entry name" value="Putative DNA-binding domain"/>
    <property type="match status" value="1"/>
</dbReference>
<evidence type="ECO:0000259" key="2">
    <source>
        <dbReference type="PROSITE" id="PS50937"/>
    </source>
</evidence>
<evidence type="ECO:0000256" key="1">
    <source>
        <dbReference type="ARBA" id="ARBA00023125"/>
    </source>
</evidence>